<reference evidence="1 2" key="1">
    <citation type="submission" date="2019-10" db="EMBL/GenBank/DDBJ databases">
        <title>Whole genome shotgun sequence of Acrocarpospora pleiomorpha NBRC 16267.</title>
        <authorList>
            <person name="Ichikawa N."/>
            <person name="Kimura A."/>
            <person name="Kitahashi Y."/>
            <person name="Komaki H."/>
            <person name="Oguchi A."/>
        </authorList>
    </citation>
    <scope>NUCLEOTIDE SEQUENCE [LARGE SCALE GENOMIC DNA]</scope>
    <source>
        <strain evidence="1 2">NBRC 16267</strain>
    </source>
</reference>
<sequence length="415" mass="44456">MDPQAVPTEGRPLAGLRVVEVATFVAAPLGGMTLAQLGADVIRIDPPGGAADHTRWPRAASGVSLYWTGLNKAKRSLCVDLRSPRGRDLVTRLITESGPGGGIVLTNAARPWLSYEALSQLRPDLIHLRIEGHHDGSPAVDYTVNAATGFPLATGGEGQDDPVNHVLPAWDVACGLYAAIGLLSAERHRRITGRGQELSVALGDVALATAANLGFLAEAQVNGVTRPRIGNHLYGGFARDFTTRDRHRVMVVALTARHWADLVTATGLRAPVSALEAALDADFSREDDRFAYRDVLAGLAQRWFAGHDLEQVRQALSRTSVLWSVYRSFSELAEDDDVRANPMMGLIDQPGVGEHLAPASPLGTTEARRPVRAPVLGEHSAEILRTDLGLSDHQIRDLQESGVVASPLPEKKGTP</sequence>
<dbReference type="GO" id="GO:0003824">
    <property type="term" value="F:catalytic activity"/>
    <property type="evidence" value="ECO:0007669"/>
    <property type="project" value="InterPro"/>
</dbReference>
<dbReference type="Pfam" id="PF02515">
    <property type="entry name" value="CoA_transf_3"/>
    <property type="match status" value="1"/>
</dbReference>
<accession>A0A5M3XCT8</accession>
<dbReference type="Proteomes" id="UP000377595">
    <property type="component" value="Unassembled WGS sequence"/>
</dbReference>
<evidence type="ECO:0000313" key="1">
    <source>
        <dbReference type="EMBL" id="GES19475.1"/>
    </source>
</evidence>
<dbReference type="PANTHER" id="PTHR48228:SF5">
    <property type="entry name" value="ALPHA-METHYLACYL-COA RACEMASE"/>
    <property type="match status" value="1"/>
</dbReference>
<dbReference type="Gene3D" id="3.40.50.10540">
    <property type="entry name" value="Crotonobetainyl-coa:carnitine coa-transferase, domain 1"/>
    <property type="match status" value="1"/>
</dbReference>
<keyword evidence="2" id="KW-1185">Reference proteome</keyword>
<gene>
    <name evidence="1" type="ORF">Aple_023710</name>
</gene>
<dbReference type="AlphaFoldDB" id="A0A5M3XCT8"/>
<dbReference type="RefSeq" id="WP_155344567.1">
    <property type="nucleotide sequence ID" value="NZ_BAAAHM010000022.1"/>
</dbReference>
<organism evidence="1 2">
    <name type="scientific">Acrocarpospora pleiomorpha</name>
    <dbReference type="NCBI Taxonomy" id="90975"/>
    <lineage>
        <taxon>Bacteria</taxon>
        <taxon>Bacillati</taxon>
        <taxon>Actinomycetota</taxon>
        <taxon>Actinomycetes</taxon>
        <taxon>Streptosporangiales</taxon>
        <taxon>Streptosporangiaceae</taxon>
        <taxon>Acrocarpospora</taxon>
    </lineage>
</organism>
<dbReference type="InterPro" id="IPR044855">
    <property type="entry name" value="CoA-Trfase_III_dom3_sf"/>
</dbReference>
<dbReference type="OrthoDB" id="4251672at2"/>
<dbReference type="Gene3D" id="3.30.1540.10">
    <property type="entry name" value="formyl-coa transferase, domain 3"/>
    <property type="match status" value="1"/>
</dbReference>
<dbReference type="InterPro" id="IPR050509">
    <property type="entry name" value="CoA-transferase_III"/>
</dbReference>
<dbReference type="InterPro" id="IPR003673">
    <property type="entry name" value="CoA-Trfase_fam_III"/>
</dbReference>
<evidence type="ECO:0000313" key="2">
    <source>
        <dbReference type="Proteomes" id="UP000377595"/>
    </source>
</evidence>
<dbReference type="EMBL" id="BLAF01000012">
    <property type="protein sequence ID" value="GES19475.1"/>
    <property type="molecule type" value="Genomic_DNA"/>
</dbReference>
<dbReference type="InterPro" id="IPR023606">
    <property type="entry name" value="CoA-Trfase_III_dom_1_sf"/>
</dbReference>
<dbReference type="PANTHER" id="PTHR48228">
    <property type="entry name" value="SUCCINYL-COA--D-CITRAMALATE COA-TRANSFERASE"/>
    <property type="match status" value="1"/>
</dbReference>
<name>A0A5M3XCT8_9ACTN</name>
<dbReference type="SUPFAM" id="SSF89796">
    <property type="entry name" value="CoA-transferase family III (CaiB/BaiF)"/>
    <property type="match status" value="1"/>
</dbReference>
<proteinExistence type="predicted"/>
<comment type="caution">
    <text evidence="1">The sequence shown here is derived from an EMBL/GenBank/DDBJ whole genome shotgun (WGS) entry which is preliminary data.</text>
</comment>
<protein>
    <submittedName>
        <fullName evidence="1">Dehydratase</fullName>
    </submittedName>
</protein>